<gene>
    <name evidence="1" type="primary">AlNc14C209G8895</name>
    <name evidence="1" type="ORF">ALNC14_099930</name>
</gene>
<accession>F0WR88</accession>
<proteinExistence type="predicted"/>
<reference evidence="1" key="1">
    <citation type="journal article" date="2011" name="PLoS Biol.">
        <title>Gene gain and loss during evolution of obligate parasitism in the white rust pathogen of Arabidopsis thaliana.</title>
        <authorList>
            <person name="Kemen E."/>
            <person name="Gardiner A."/>
            <person name="Schultz-Larsen T."/>
            <person name="Kemen A.C."/>
            <person name="Balmuth A.L."/>
            <person name="Robert-Seilaniantz A."/>
            <person name="Bailey K."/>
            <person name="Holub E."/>
            <person name="Studholme D.J."/>
            <person name="Maclean D."/>
            <person name="Jones J.D."/>
        </authorList>
    </citation>
    <scope>NUCLEOTIDE SEQUENCE</scope>
</reference>
<evidence type="ECO:0000313" key="1">
    <source>
        <dbReference type="EMBL" id="CCA23849.1"/>
    </source>
</evidence>
<organism evidence="1">
    <name type="scientific">Albugo laibachii Nc14</name>
    <dbReference type="NCBI Taxonomy" id="890382"/>
    <lineage>
        <taxon>Eukaryota</taxon>
        <taxon>Sar</taxon>
        <taxon>Stramenopiles</taxon>
        <taxon>Oomycota</taxon>
        <taxon>Peronosporomycetes</taxon>
        <taxon>Albuginales</taxon>
        <taxon>Albuginaceae</taxon>
        <taxon>Albugo</taxon>
    </lineage>
</organism>
<protein>
    <submittedName>
        <fullName evidence="1">AlNc14C209G8895 protein</fullName>
    </submittedName>
</protein>
<dbReference type="HOGENOM" id="CLU_2459372_0_0_1"/>
<sequence length="89" mass="9919">MCAVSMRGMLQTHFLDGFKLLKALRRDRRPDHVVLHGDSNDQGVTDLFSNKRPGKNEVIAIVTVNLDGAETSQLFSFSLEMTATVTCHE</sequence>
<dbReference type="EMBL" id="FR824254">
    <property type="protein sequence ID" value="CCA23849.1"/>
    <property type="molecule type" value="Genomic_DNA"/>
</dbReference>
<name>F0WR88_9STRA</name>
<dbReference type="AlphaFoldDB" id="F0WR88"/>
<reference evidence="1" key="2">
    <citation type="submission" date="2011-02" db="EMBL/GenBank/DDBJ databases">
        <authorList>
            <person name="MacLean D."/>
        </authorList>
    </citation>
    <scope>NUCLEOTIDE SEQUENCE</scope>
</reference>